<dbReference type="OMA" id="WDFAEDF"/>
<dbReference type="PANTHER" id="PTHR11214:SF368">
    <property type="entry name" value="N-ACETYLLACTOSAMINIDE BETA-1,3-N-ACETYLGLUCOSAMINYLTRANSFERASE 4"/>
    <property type="match status" value="1"/>
</dbReference>
<accession>A0A8D2LJJ6</accession>
<evidence type="ECO:0000256" key="8">
    <source>
        <dbReference type="ARBA" id="ARBA00023034"/>
    </source>
</evidence>
<evidence type="ECO:0000313" key="15">
    <source>
        <dbReference type="Proteomes" id="UP000694545"/>
    </source>
</evidence>
<evidence type="ECO:0000256" key="13">
    <source>
        <dbReference type="SAM" id="SignalP"/>
    </source>
</evidence>
<dbReference type="GO" id="GO:0030311">
    <property type="term" value="P:poly-N-acetyllactosamine biosynthetic process"/>
    <property type="evidence" value="ECO:0007669"/>
    <property type="project" value="TreeGrafter"/>
</dbReference>
<feature type="chain" id="PRO_5034952495" description="Hexosyltransferase" evidence="13">
    <location>
        <begin position="29"/>
        <end position="364"/>
    </location>
</feature>
<reference evidence="14" key="2">
    <citation type="submission" date="2025-09" db="UniProtKB">
        <authorList>
            <consortium name="Ensembl"/>
        </authorList>
    </citation>
    <scope>IDENTIFICATION</scope>
</reference>
<reference evidence="14" key="1">
    <citation type="submission" date="2025-08" db="UniProtKB">
        <authorList>
            <consortium name="Ensembl"/>
        </authorList>
    </citation>
    <scope>IDENTIFICATION</scope>
</reference>
<evidence type="ECO:0000256" key="7">
    <source>
        <dbReference type="ARBA" id="ARBA00022989"/>
    </source>
</evidence>
<sequence>MQSRKRRFSVYVLSASLLACLLYVQRDATPALSSAPGKLPGRNQKRTFRLPRLTEPKECLPDLAVANSSALLPEVYRVFLMYKHCRNFSTLLKPSECSRDTFLLLAIKSAPVNIDRRVTIRNTWGKEKVVGGRSVRLLFLLGRSQVRVQAHSLQQLVTYESLEFDDILQWDFVDDFFNLTLKELHFLRWLVEDCPHARFVLKGDDDVFVNTDNIIEFLRDLDPEEDLFAGDVISKARPIRNPKTKYFIPESMYPASFYPLYAGGGGYVMSRLTARRLRGSVEETELFPIDDVFVGMCLAKVGMTPVHHPGFKTFGIQRPFNPFDPCLYKGLMIVHRLSPTELWVMWTLLSDGGLRCATSVTPKL</sequence>
<dbReference type="GO" id="GO:0008532">
    <property type="term" value="F:N-acetyllactosaminide beta-1,3-N-acetylglucosaminyltransferase activity"/>
    <property type="evidence" value="ECO:0007669"/>
    <property type="project" value="TreeGrafter"/>
</dbReference>
<evidence type="ECO:0000256" key="6">
    <source>
        <dbReference type="ARBA" id="ARBA00022968"/>
    </source>
</evidence>
<dbReference type="GO" id="GO:0016266">
    <property type="term" value="P:protein O-linked glycosylation via N-acetyl-galactosamine"/>
    <property type="evidence" value="ECO:0007669"/>
    <property type="project" value="UniProtKB-ARBA"/>
</dbReference>
<dbReference type="RefSeq" id="XP_044296781.1">
    <property type="nucleotide sequence ID" value="XM_044440846.1"/>
</dbReference>
<comment type="similarity">
    <text evidence="2 12">Belongs to the glycosyltransferase 31 family.</text>
</comment>
<dbReference type="PROSITE" id="PS51257">
    <property type="entry name" value="PROKAR_LIPOPROTEIN"/>
    <property type="match status" value="1"/>
</dbReference>
<evidence type="ECO:0000256" key="11">
    <source>
        <dbReference type="ARBA" id="ARBA00043952"/>
    </source>
</evidence>
<evidence type="ECO:0000256" key="9">
    <source>
        <dbReference type="ARBA" id="ARBA00023136"/>
    </source>
</evidence>
<name>A0A8D2LJJ6_VARKO</name>
<keyword evidence="3 12" id="KW-0328">Glycosyltransferase</keyword>
<keyword evidence="8 12" id="KW-0333">Golgi apparatus</keyword>
<keyword evidence="13" id="KW-0732">Signal</keyword>
<dbReference type="AlphaFoldDB" id="A0A8D2LJJ6"/>
<keyword evidence="9" id="KW-0472">Membrane</keyword>
<evidence type="ECO:0000313" key="14">
    <source>
        <dbReference type="Ensembl" id="ENSVKKP00000023526.1"/>
    </source>
</evidence>
<dbReference type="GO" id="GO:0000139">
    <property type="term" value="C:Golgi membrane"/>
    <property type="evidence" value="ECO:0007669"/>
    <property type="project" value="UniProtKB-SubCell"/>
</dbReference>
<dbReference type="EC" id="2.4.1.-" evidence="12"/>
<dbReference type="OrthoDB" id="2139606at2759"/>
<keyword evidence="10" id="KW-0325">Glycoprotein</keyword>
<dbReference type="PANTHER" id="PTHR11214">
    <property type="entry name" value="BETA-1,3-N-ACETYLGLUCOSAMINYLTRANSFERASE"/>
    <property type="match status" value="1"/>
</dbReference>
<feature type="signal peptide" evidence="13">
    <location>
        <begin position="1"/>
        <end position="28"/>
    </location>
</feature>
<dbReference type="GeneID" id="123028682"/>
<dbReference type="CTD" id="79369"/>
<gene>
    <name evidence="14" type="primary">B3GNT4</name>
</gene>
<keyword evidence="7" id="KW-1133">Transmembrane helix</keyword>
<evidence type="ECO:0000256" key="3">
    <source>
        <dbReference type="ARBA" id="ARBA00022676"/>
    </source>
</evidence>
<dbReference type="GO" id="GO:0008499">
    <property type="term" value="F:N-acetyl-beta-D-glucosaminide beta-(1,3)-galactosyltransferase activity"/>
    <property type="evidence" value="ECO:0007669"/>
    <property type="project" value="UniProtKB-ARBA"/>
</dbReference>
<evidence type="ECO:0000256" key="5">
    <source>
        <dbReference type="ARBA" id="ARBA00022692"/>
    </source>
</evidence>
<protein>
    <recommendedName>
        <fullName evidence="12">Hexosyltransferase</fullName>
        <ecNumber evidence="12">2.4.1.-</ecNumber>
    </recommendedName>
</protein>
<dbReference type="Pfam" id="PF01762">
    <property type="entry name" value="Galactosyl_T"/>
    <property type="match status" value="1"/>
</dbReference>
<dbReference type="InterPro" id="IPR002659">
    <property type="entry name" value="Glyco_trans_31"/>
</dbReference>
<evidence type="ECO:0000256" key="10">
    <source>
        <dbReference type="ARBA" id="ARBA00023180"/>
    </source>
</evidence>
<dbReference type="Ensembl" id="ENSVKKT00000024108.1">
    <property type="protein sequence ID" value="ENSVKKP00000023526.1"/>
    <property type="gene ID" value="ENSVKKG00000015571.1"/>
</dbReference>
<comment type="subcellular location">
    <subcellularLocation>
        <location evidence="1 12">Golgi apparatus membrane</location>
        <topology evidence="1 12">Single-pass type II membrane protein</topology>
    </subcellularLocation>
</comment>
<keyword evidence="6" id="KW-0735">Signal-anchor</keyword>
<dbReference type="FunFam" id="3.90.550.50:FF:000009">
    <property type="entry name" value="Hexosyltransferase"/>
    <property type="match status" value="1"/>
</dbReference>
<proteinExistence type="inferred from homology"/>
<keyword evidence="4" id="KW-0808">Transferase</keyword>
<keyword evidence="15" id="KW-1185">Reference proteome</keyword>
<evidence type="ECO:0000256" key="4">
    <source>
        <dbReference type="ARBA" id="ARBA00022679"/>
    </source>
</evidence>
<evidence type="ECO:0000256" key="2">
    <source>
        <dbReference type="ARBA" id="ARBA00008661"/>
    </source>
</evidence>
<dbReference type="KEGG" id="vko:123028682"/>
<evidence type="ECO:0000256" key="12">
    <source>
        <dbReference type="RuleBase" id="RU363063"/>
    </source>
</evidence>
<evidence type="ECO:0000256" key="1">
    <source>
        <dbReference type="ARBA" id="ARBA00004323"/>
    </source>
</evidence>
<organism evidence="14 15">
    <name type="scientific">Varanus komodoensis</name>
    <name type="common">Komodo dragon</name>
    <dbReference type="NCBI Taxonomy" id="61221"/>
    <lineage>
        <taxon>Eukaryota</taxon>
        <taxon>Metazoa</taxon>
        <taxon>Chordata</taxon>
        <taxon>Craniata</taxon>
        <taxon>Vertebrata</taxon>
        <taxon>Euteleostomi</taxon>
        <taxon>Lepidosauria</taxon>
        <taxon>Squamata</taxon>
        <taxon>Bifurcata</taxon>
        <taxon>Unidentata</taxon>
        <taxon>Episquamata</taxon>
        <taxon>Toxicofera</taxon>
        <taxon>Anguimorpha</taxon>
        <taxon>Paleoanguimorpha</taxon>
        <taxon>Varanoidea</taxon>
        <taxon>Varanidae</taxon>
        <taxon>Varanus</taxon>
    </lineage>
</organism>
<keyword evidence="5" id="KW-0812">Transmembrane</keyword>
<comment type="pathway">
    <text evidence="11">Protein modification.</text>
</comment>
<dbReference type="Gene3D" id="3.90.550.50">
    <property type="match status" value="1"/>
</dbReference>
<dbReference type="Proteomes" id="UP000694545">
    <property type="component" value="Unplaced"/>
</dbReference>